<dbReference type="InterPro" id="IPR032482">
    <property type="entry name" value="DUF5054"/>
</dbReference>
<evidence type="ECO:0000313" key="3">
    <source>
        <dbReference type="Proteomes" id="UP000001662"/>
    </source>
</evidence>
<dbReference type="KEGG" id="csh:Closa_3207"/>
<dbReference type="STRING" id="610130.Closa_3207"/>
<organism evidence="2 3">
    <name type="scientific">Lacrimispora saccharolytica (strain ATCC 35040 / DSM 2544 / NRCC 2533 / WM1)</name>
    <name type="common">Clostridium saccharolyticum</name>
    <dbReference type="NCBI Taxonomy" id="610130"/>
    <lineage>
        <taxon>Bacteria</taxon>
        <taxon>Bacillati</taxon>
        <taxon>Bacillota</taxon>
        <taxon>Clostridia</taxon>
        <taxon>Lachnospirales</taxon>
        <taxon>Lachnospiraceae</taxon>
        <taxon>Lacrimispora</taxon>
    </lineage>
</organism>
<dbReference type="RefSeq" id="WP_013273807.1">
    <property type="nucleotide sequence ID" value="NC_014376.1"/>
</dbReference>
<dbReference type="EMBL" id="CP002109">
    <property type="protein sequence ID" value="ADL05737.1"/>
    <property type="molecule type" value="Genomic_DNA"/>
</dbReference>
<dbReference type="InterPro" id="IPR011330">
    <property type="entry name" value="Glyco_hydro/deAcase_b/a-brl"/>
</dbReference>
<dbReference type="GO" id="GO:0006013">
    <property type="term" value="P:mannose metabolic process"/>
    <property type="evidence" value="ECO:0007669"/>
    <property type="project" value="InterPro"/>
</dbReference>
<dbReference type="HOGENOM" id="CLU_020889_0_0_9"/>
<dbReference type="Gene3D" id="3.20.110.10">
    <property type="entry name" value="Glycoside hydrolase 38, N terminal domain"/>
    <property type="match status" value="1"/>
</dbReference>
<keyword evidence="2" id="KW-0378">Hydrolase</keyword>
<sequence length="691" mass="79607">MTKNELMTKESIKRVHVVFMTHFDMGFTDLADRVLSNYIHDYIPEAIGLAKDLNRDGRKRFVWTLGAFLIDQYLKKAGQAEAERLKEAVARGDICWHGLAFTTHTELMDTDLMDFNLSYGDRLDRQFGRKTIAAKLTDVPGHTKAMVPIMAHHGKQYLHIGVNPSSMNPMVPQSFVWRSGGREILVQYSPVYGSTCHVDGMEDVLEFVFLGDNLGIPTREEVLRQLEALEMKYPGARVEASTLDAYAQKLWERKEELPIITEEIGDSWIHGIASDPVKVRGLRRLLGLKDQWKKQGSFDPDLPEFHGFLENLLMVCEHTWGLDYKKHLFDFKNWKKEDFKKARKENRVTEAMFTERNASLLHAICREKGAEHLESSYERYESSFQEQRAYLQEAVRLLPEDLREEGEQALTWDHLSKEEIWEEGETVHPFEMISIQDWTAAFDGSGAVVYLEKAGKVWIQSGCFGRFTYETYGALNMVSEFYEYNHAFKENMTWSEADFSKPGLENVEGLFNRNYSFGVRDMRKSGATVRILLSGNPAAVTEYGCPERAWIIYTFGAELLCDLLWENKDANKMPEALWFDVTIDVENPCLWKMVIMDQEISPLEVVKGGNRRQHCTEKLVYDGADGMIELKNQDSPLVSLGGRRLYGGCLELPDMKKGLSFCLFNNKWGTNFPMWCQDDCCFRYVLSFRNK</sequence>
<dbReference type="InterPro" id="IPR000602">
    <property type="entry name" value="Glyco_hydro_38_N"/>
</dbReference>
<dbReference type="Pfam" id="PF01074">
    <property type="entry name" value="Glyco_hydro_38N"/>
    <property type="match status" value="1"/>
</dbReference>
<keyword evidence="3" id="KW-1185">Reference proteome</keyword>
<accession>D9R8K8</accession>
<dbReference type="CDD" id="cd10791">
    <property type="entry name" value="GH38N_AMII_like_1"/>
    <property type="match status" value="1"/>
</dbReference>
<dbReference type="eggNOG" id="COG0383">
    <property type="taxonomic scope" value="Bacteria"/>
</dbReference>
<name>D9R8K8_LACSW</name>
<dbReference type="SUPFAM" id="SSF88713">
    <property type="entry name" value="Glycoside hydrolase/deacetylase"/>
    <property type="match status" value="1"/>
</dbReference>
<feature type="domain" description="Glycoside hydrolase family 38 N-terminal" evidence="1">
    <location>
        <begin position="15"/>
        <end position="198"/>
    </location>
</feature>
<proteinExistence type="predicted"/>
<dbReference type="Proteomes" id="UP000001662">
    <property type="component" value="Chromosome"/>
</dbReference>
<dbReference type="GO" id="GO:0004559">
    <property type="term" value="F:alpha-mannosidase activity"/>
    <property type="evidence" value="ECO:0007669"/>
    <property type="project" value="InterPro"/>
</dbReference>
<reference evidence="2" key="1">
    <citation type="submission" date="2010-07" db="EMBL/GenBank/DDBJ databases">
        <title>Complete sequence of Clostridium saccharolyticum WM1.</title>
        <authorList>
            <consortium name="US DOE Joint Genome Institute"/>
            <person name="Lucas S."/>
            <person name="Copeland A."/>
            <person name="Lapidus A."/>
            <person name="Cheng J.-F."/>
            <person name="Bruce D."/>
            <person name="Goodwin L."/>
            <person name="Pitluck S."/>
            <person name="Chertkov O."/>
            <person name="Detter J.C."/>
            <person name="Han C."/>
            <person name="Tapia R."/>
            <person name="Land M."/>
            <person name="Hauser L."/>
            <person name="Chang Y.-J."/>
            <person name="Jeffries C."/>
            <person name="Kyrpides N."/>
            <person name="Ivanova N."/>
            <person name="Mikhailova N."/>
            <person name="Mouttaki H."/>
            <person name="Lin L."/>
            <person name="Zhou J."/>
            <person name="Hemme C.L."/>
            <person name="Woyke T."/>
        </authorList>
    </citation>
    <scope>NUCLEOTIDE SEQUENCE [LARGE SCALE GENOMIC DNA]</scope>
    <source>
        <strain evidence="2">WM1</strain>
    </source>
</reference>
<dbReference type="Pfam" id="PF16477">
    <property type="entry name" value="DUF5054"/>
    <property type="match status" value="1"/>
</dbReference>
<dbReference type="AlphaFoldDB" id="D9R8K8"/>
<evidence type="ECO:0000259" key="1">
    <source>
        <dbReference type="Pfam" id="PF01074"/>
    </source>
</evidence>
<protein>
    <submittedName>
        <fullName evidence="2">Glycoside hydrolase family 38</fullName>
    </submittedName>
</protein>
<gene>
    <name evidence="2" type="ordered locus">Closa_3207</name>
</gene>
<evidence type="ECO:0000313" key="2">
    <source>
        <dbReference type="EMBL" id="ADL05737.1"/>
    </source>
</evidence>
<dbReference type="InterPro" id="IPR027291">
    <property type="entry name" value="Glyco_hydro_38_N_sf"/>
</dbReference>
<dbReference type="PaxDb" id="610130-Closa_3207"/>